<dbReference type="GO" id="GO:0030973">
    <property type="term" value="F:molybdate ion binding"/>
    <property type="evidence" value="ECO:0007669"/>
    <property type="project" value="TreeGrafter"/>
</dbReference>
<dbReference type="KEGG" id="vqi:CCZ37_15275"/>
<evidence type="ECO:0000313" key="9">
    <source>
        <dbReference type="Proteomes" id="UP000215148"/>
    </source>
</evidence>
<accession>A0A223N2C1</accession>
<dbReference type="PANTHER" id="PTHR30632:SF17">
    <property type="entry name" value="MOLYBDATE-BINDING PROTEIN MODA"/>
    <property type="match status" value="1"/>
</dbReference>
<dbReference type="Proteomes" id="UP000215148">
    <property type="component" value="Chromosome 2"/>
</dbReference>
<proteinExistence type="inferred from homology"/>
<evidence type="ECO:0000256" key="2">
    <source>
        <dbReference type="ARBA" id="ARBA00022505"/>
    </source>
</evidence>
<dbReference type="InterPro" id="IPR005950">
    <property type="entry name" value="ModA"/>
</dbReference>
<dbReference type="Gene3D" id="3.40.190.10">
    <property type="entry name" value="Periplasmic binding protein-like II"/>
    <property type="match status" value="2"/>
</dbReference>
<dbReference type="FunFam" id="3.40.190.10:FF:000035">
    <property type="entry name" value="Molybdate ABC transporter substrate-binding protein"/>
    <property type="match status" value="1"/>
</dbReference>
<evidence type="ECO:0000256" key="5">
    <source>
        <dbReference type="ARBA" id="ARBA00062515"/>
    </source>
</evidence>
<feature type="binding site" evidence="6">
    <location>
        <position position="30"/>
    </location>
    <ligand>
        <name>molybdate</name>
        <dbReference type="ChEBI" id="CHEBI:36264"/>
    </ligand>
</feature>
<organism evidence="8 9">
    <name type="scientific">Vibrio qinghaiensis</name>
    <dbReference type="NCBI Taxonomy" id="2025808"/>
    <lineage>
        <taxon>Bacteria</taxon>
        <taxon>Pseudomonadati</taxon>
        <taxon>Pseudomonadota</taxon>
        <taxon>Gammaproteobacteria</taxon>
        <taxon>Vibrionales</taxon>
        <taxon>Vibrionaceae</taxon>
        <taxon>Vibrio</taxon>
    </lineage>
</organism>
<dbReference type="InterPro" id="IPR050682">
    <property type="entry name" value="ModA/WtpA"/>
</dbReference>
<dbReference type="PIRSF" id="PIRSF004846">
    <property type="entry name" value="ModA"/>
    <property type="match status" value="1"/>
</dbReference>
<dbReference type="GO" id="GO:0046872">
    <property type="term" value="F:metal ion binding"/>
    <property type="evidence" value="ECO:0007669"/>
    <property type="project" value="UniProtKB-KW"/>
</dbReference>
<dbReference type="EMBL" id="CP022742">
    <property type="protein sequence ID" value="ASU23937.1"/>
    <property type="molecule type" value="Genomic_DNA"/>
</dbReference>
<dbReference type="GO" id="GO:1901359">
    <property type="term" value="F:tungstate binding"/>
    <property type="evidence" value="ECO:0007669"/>
    <property type="project" value="UniProtKB-ARBA"/>
</dbReference>
<comment type="subunit">
    <text evidence="5">The complex is composed of two ATP-binding proteins (ModC), two transmembrane proteins (ModB) and a solute-binding protein (ModA).</text>
</comment>
<dbReference type="GO" id="GO:0015689">
    <property type="term" value="P:molybdate ion transport"/>
    <property type="evidence" value="ECO:0007669"/>
    <property type="project" value="InterPro"/>
</dbReference>
<protein>
    <submittedName>
        <fullName evidence="8">Molybdate ABC transporter substrate-binding protein</fullName>
    </submittedName>
</protein>
<feature type="chain" id="PRO_5011238638" evidence="7">
    <location>
        <begin position="20"/>
        <end position="257"/>
    </location>
</feature>
<keyword evidence="3 6" id="KW-0479">Metal-binding</keyword>
<evidence type="ECO:0000256" key="4">
    <source>
        <dbReference type="ARBA" id="ARBA00022729"/>
    </source>
</evidence>
<evidence type="ECO:0000256" key="7">
    <source>
        <dbReference type="SAM" id="SignalP"/>
    </source>
</evidence>
<dbReference type="PANTHER" id="PTHR30632">
    <property type="entry name" value="MOLYBDATE-BINDING PERIPLASMIC PROTEIN"/>
    <property type="match status" value="1"/>
</dbReference>
<keyword evidence="4 7" id="KW-0732">Signal</keyword>
<dbReference type="NCBIfam" id="TIGR01256">
    <property type="entry name" value="modA"/>
    <property type="match status" value="1"/>
</dbReference>
<name>A0A223N2C1_9VIBR</name>
<feature type="binding site" evidence="6">
    <location>
        <position position="188"/>
    </location>
    <ligand>
        <name>molybdate</name>
        <dbReference type="ChEBI" id="CHEBI:36264"/>
    </ligand>
</feature>
<evidence type="ECO:0000256" key="3">
    <source>
        <dbReference type="ARBA" id="ARBA00022723"/>
    </source>
</evidence>
<dbReference type="NCBIfam" id="NF007958">
    <property type="entry name" value="PRK10677.1"/>
    <property type="match status" value="1"/>
</dbReference>
<evidence type="ECO:0000256" key="1">
    <source>
        <dbReference type="ARBA" id="ARBA00009175"/>
    </source>
</evidence>
<reference evidence="8 9" key="1">
    <citation type="submission" date="2017-08" db="EMBL/GenBank/DDBJ databases">
        <title>The Vibrio qinghaiensis sp.-Q67 is a luminous bacteria isolated firstly from Qinghai lake, Qinghai province, China, which has been proved to be very sensitive to detect environmental and food pollutants. Therefore, complete genome analysis of V. qinghaiensis sp.-Q67 highlights the potential application of this strain on detection of hazards in the contaminated environments.</title>
        <authorList>
            <person name="Gong L."/>
        </authorList>
    </citation>
    <scope>NUCLEOTIDE SEQUENCE [LARGE SCALE GENOMIC DNA]</scope>
    <source>
        <strain evidence="8 9">Q67</strain>
    </source>
</reference>
<dbReference type="SUPFAM" id="SSF53850">
    <property type="entry name" value="Periplasmic binding protein-like II"/>
    <property type="match status" value="1"/>
</dbReference>
<feature type="signal peptide" evidence="7">
    <location>
        <begin position="1"/>
        <end position="19"/>
    </location>
</feature>
<feature type="binding site" evidence="6">
    <location>
        <position position="57"/>
    </location>
    <ligand>
        <name>molybdate</name>
        <dbReference type="ChEBI" id="CHEBI:36264"/>
    </ligand>
</feature>
<dbReference type="Pfam" id="PF13531">
    <property type="entry name" value="SBP_bac_11"/>
    <property type="match status" value="1"/>
</dbReference>
<dbReference type="RefSeq" id="WP_010318432.1">
    <property type="nucleotide sequence ID" value="NZ_CAWNHI010000002.1"/>
</dbReference>
<keyword evidence="2 6" id="KW-0500">Molybdenum</keyword>
<dbReference type="AlphaFoldDB" id="A0A223N2C1"/>
<keyword evidence="9" id="KW-1185">Reference proteome</keyword>
<feature type="binding site" evidence="6">
    <location>
        <position position="170"/>
    </location>
    <ligand>
        <name>molybdate</name>
        <dbReference type="ChEBI" id="CHEBI:36264"/>
    </ligand>
</feature>
<sequence length="257" mass="28056">MRKILLSIVAMLCCTAVYAQEKITVYAASSMTNAVNELIAAYQPKQPLDIVPVYAGSSALARQIEQGAPADIFISANDDWVTHLLNKNIVTSDKVTLLAGNQLVLIAPQSSKLNSLMVNDVAAWLDALHGSRLAIGNTTAVPVGMYAKKALEKLKVWSSLAPMLAQTNNVRLALALVERQEAALGIVYKTDALMSNKVKVVHEFDSSLHSAIHYPLVQLTDRDTVNQFMLFLRSDRAKNILQNYGFSVMTGTDSFAF</sequence>
<evidence type="ECO:0000256" key="6">
    <source>
        <dbReference type="PIRSR" id="PIRSR004846-1"/>
    </source>
</evidence>
<gene>
    <name evidence="8" type="ORF">CCZ37_15275</name>
</gene>
<dbReference type="GO" id="GO:0030288">
    <property type="term" value="C:outer membrane-bounded periplasmic space"/>
    <property type="evidence" value="ECO:0007669"/>
    <property type="project" value="TreeGrafter"/>
</dbReference>
<comment type="similarity">
    <text evidence="1">Belongs to the bacterial solute-binding protein ModA family.</text>
</comment>
<evidence type="ECO:0000313" key="8">
    <source>
        <dbReference type="EMBL" id="ASU23937.1"/>
    </source>
</evidence>